<dbReference type="Proteomes" id="UP000887565">
    <property type="component" value="Unplaced"/>
</dbReference>
<feature type="transmembrane region" description="Helical" evidence="1">
    <location>
        <begin position="32"/>
        <end position="51"/>
    </location>
</feature>
<evidence type="ECO:0000313" key="3">
    <source>
        <dbReference type="WBParaSite" id="nRc.2.0.1.t37261-RA"/>
    </source>
</evidence>
<keyword evidence="1" id="KW-1133">Transmembrane helix</keyword>
<sequence length="82" mass="9583">MASICFTTAQITNGADKTFAVPRDNLFLFNNQIFYCWTVIEAAPLILRYYLDKAMYSRRDNETMRVADGRHILKKCRSDRVL</sequence>
<keyword evidence="2" id="KW-1185">Reference proteome</keyword>
<evidence type="ECO:0000256" key="1">
    <source>
        <dbReference type="SAM" id="Phobius"/>
    </source>
</evidence>
<dbReference type="AlphaFoldDB" id="A0A915KH01"/>
<keyword evidence="1" id="KW-0472">Membrane</keyword>
<reference evidence="3" key="1">
    <citation type="submission" date="2022-11" db="UniProtKB">
        <authorList>
            <consortium name="WormBaseParasite"/>
        </authorList>
    </citation>
    <scope>IDENTIFICATION</scope>
</reference>
<dbReference type="WBParaSite" id="nRc.2.0.1.t37261-RA">
    <property type="protein sequence ID" value="nRc.2.0.1.t37261-RA"/>
    <property type="gene ID" value="nRc.2.0.1.g37261"/>
</dbReference>
<keyword evidence="1" id="KW-0812">Transmembrane</keyword>
<proteinExistence type="predicted"/>
<organism evidence="2 3">
    <name type="scientific">Romanomermis culicivorax</name>
    <name type="common">Nematode worm</name>
    <dbReference type="NCBI Taxonomy" id="13658"/>
    <lineage>
        <taxon>Eukaryota</taxon>
        <taxon>Metazoa</taxon>
        <taxon>Ecdysozoa</taxon>
        <taxon>Nematoda</taxon>
        <taxon>Enoplea</taxon>
        <taxon>Dorylaimia</taxon>
        <taxon>Mermithida</taxon>
        <taxon>Mermithoidea</taxon>
        <taxon>Mermithidae</taxon>
        <taxon>Romanomermis</taxon>
    </lineage>
</organism>
<name>A0A915KH01_ROMCU</name>
<accession>A0A915KH01</accession>
<protein>
    <submittedName>
        <fullName evidence="3">Uncharacterized protein</fullName>
    </submittedName>
</protein>
<evidence type="ECO:0000313" key="2">
    <source>
        <dbReference type="Proteomes" id="UP000887565"/>
    </source>
</evidence>